<evidence type="ECO:0000256" key="1">
    <source>
        <dbReference type="SAM" id="Phobius"/>
    </source>
</evidence>
<dbReference type="AlphaFoldDB" id="A0A379SHV2"/>
<name>A0A379SHV2_SALER</name>
<protein>
    <submittedName>
        <fullName evidence="2">Uncharacterized protein</fullName>
    </submittedName>
</protein>
<evidence type="ECO:0000313" key="3">
    <source>
        <dbReference type="Proteomes" id="UP000254332"/>
    </source>
</evidence>
<reference evidence="2 3" key="1">
    <citation type="submission" date="2018-06" db="EMBL/GenBank/DDBJ databases">
        <authorList>
            <consortium name="Pathogen Informatics"/>
            <person name="Doyle S."/>
        </authorList>
    </citation>
    <scope>NUCLEOTIDE SEQUENCE [LARGE SCALE GENOMIC DNA]</scope>
    <source>
        <strain evidence="2 3">NCTC10718</strain>
    </source>
</reference>
<organism evidence="2 3">
    <name type="scientific">Salmonella enterica</name>
    <name type="common">Salmonella choleraesuis</name>
    <dbReference type="NCBI Taxonomy" id="28901"/>
    <lineage>
        <taxon>Bacteria</taxon>
        <taxon>Pseudomonadati</taxon>
        <taxon>Pseudomonadota</taxon>
        <taxon>Gammaproteobacteria</taxon>
        <taxon>Enterobacterales</taxon>
        <taxon>Enterobacteriaceae</taxon>
        <taxon>Salmonella</taxon>
    </lineage>
</organism>
<feature type="transmembrane region" description="Helical" evidence="1">
    <location>
        <begin position="60"/>
        <end position="86"/>
    </location>
</feature>
<gene>
    <name evidence="2" type="ORF">NCTC10718_05155</name>
</gene>
<dbReference type="Proteomes" id="UP000254332">
    <property type="component" value="Unassembled WGS sequence"/>
</dbReference>
<keyword evidence="1" id="KW-1133">Transmembrane helix</keyword>
<keyword evidence="1" id="KW-0472">Membrane</keyword>
<accession>A0A379SHV2</accession>
<proteinExistence type="predicted"/>
<sequence length="95" mass="10227">MSKNSEKLSEKVRQENLLMFCGVAFMAAGPAFWFLMNSAINARLITLSPDMTGLTEVINVAVALLFAVSGAALALAGWGLSAWHAWRTIRQPGGM</sequence>
<evidence type="ECO:0000313" key="2">
    <source>
        <dbReference type="EMBL" id="SUG27824.1"/>
    </source>
</evidence>
<feature type="transmembrane region" description="Helical" evidence="1">
    <location>
        <begin position="17"/>
        <end position="40"/>
    </location>
</feature>
<dbReference type="EMBL" id="UGWQ01000004">
    <property type="protein sequence ID" value="SUG27824.1"/>
    <property type="molecule type" value="Genomic_DNA"/>
</dbReference>
<keyword evidence="1" id="KW-0812">Transmembrane</keyword>